<reference evidence="1" key="2">
    <citation type="journal article" date="2015" name="Data Brief">
        <title>Shoot transcriptome of the giant reed, Arundo donax.</title>
        <authorList>
            <person name="Barrero R.A."/>
            <person name="Guerrero F.D."/>
            <person name="Moolhuijzen P."/>
            <person name="Goolsby J.A."/>
            <person name="Tidwell J."/>
            <person name="Bellgard S.E."/>
            <person name="Bellgard M.I."/>
        </authorList>
    </citation>
    <scope>NUCLEOTIDE SEQUENCE</scope>
    <source>
        <tissue evidence="1">Shoot tissue taken approximately 20 cm above the soil surface</tissue>
    </source>
</reference>
<reference evidence="1" key="1">
    <citation type="submission" date="2014-09" db="EMBL/GenBank/DDBJ databases">
        <authorList>
            <person name="Magalhaes I.L.F."/>
            <person name="Oliveira U."/>
            <person name="Santos F.R."/>
            <person name="Vidigal T.H.D.A."/>
            <person name="Brescovit A.D."/>
            <person name="Santos A.J."/>
        </authorList>
    </citation>
    <scope>NUCLEOTIDE SEQUENCE</scope>
    <source>
        <tissue evidence="1">Shoot tissue taken approximately 20 cm above the soil surface</tissue>
    </source>
</reference>
<organism evidence="1">
    <name type="scientific">Arundo donax</name>
    <name type="common">Giant reed</name>
    <name type="synonym">Donax arundinaceus</name>
    <dbReference type="NCBI Taxonomy" id="35708"/>
    <lineage>
        <taxon>Eukaryota</taxon>
        <taxon>Viridiplantae</taxon>
        <taxon>Streptophyta</taxon>
        <taxon>Embryophyta</taxon>
        <taxon>Tracheophyta</taxon>
        <taxon>Spermatophyta</taxon>
        <taxon>Magnoliopsida</taxon>
        <taxon>Liliopsida</taxon>
        <taxon>Poales</taxon>
        <taxon>Poaceae</taxon>
        <taxon>PACMAD clade</taxon>
        <taxon>Arundinoideae</taxon>
        <taxon>Arundineae</taxon>
        <taxon>Arundo</taxon>
    </lineage>
</organism>
<evidence type="ECO:0000313" key="1">
    <source>
        <dbReference type="EMBL" id="JAD23401.1"/>
    </source>
</evidence>
<dbReference type="AlphaFoldDB" id="A0A0A8YBP5"/>
<sequence>MEKKSTVDLKLVSALTRDLETLWIRFLKSDDFEEFRKMRCLLKEKTKPKETVIVWF</sequence>
<accession>A0A0A8YBP5</accession>
<proteinExistence type="predicted"/>
<name>A0A0A8YBP5_ARUDO</name>
<dbReference type="EMBL" id="GBRH01274494">
    <property type="protein sequence ID" value="JAD23401.1"/>
    <property type="molecule type" value="Transcribed_RNA"/>
</dbReference>
<protein>
    <submittedName>
        <fullName evidence="1">Uncharacterized protein</fullName>
    </submittedName>
</protein>